<protein>
    <recommendedName>
        <fullName evidence="2">NACHT domain-containing protein</fullName>
    </recommendedName>
</protein>
<evidence type="ECO:0000313" key="4">
    <source>
        <dbReference type="Proteomes" id="UP000325780"/>
    </source>
</evidence>
<dbReference type="EMBL" id="ML742246">
    <property type="protein sequence ID" value="KAE8146719.1"/>
    <property type="molecule type" value="Genomic_DNA"/>
</dbReference>
<organism evidence="3 4">
    <name type="scientific">Aspergillus avenaceus</name>
    <dbReference type="NCBI Taxonomy" id="36643"/>
    <lineage>
        <taxon>Eukaryota</taxon>
        <taxon>Fungi</taxon>
        <taxon>Dikarya</taxon>
        <taxon>Ascomycota</taxon>
        <taxon>Pezizomycotina</taxon>
        <taxon>Eurotiomycetes</taxon>
        <taxon>Eurotiomycetidae</taxon>
        <taxon>Eurotiales</taxon>
        <taxon>Aspergillaceae</taxon>
        <taxon>Aspergillus</taxon>
        <taxon>Aspergillus subgen. Circumdati</taxon>
    </lineage>
</organism>
<proteinExistence type="predicted"/>
<dbReference type="PROSITE" id="PS50837">
    <property type="entry name" value="NACHT"/>
    <property type="match status" value="1"/>
</dbReference>
<dbReference type="Gene3D" id="3.40.50.300">
    <property type="entry name" value="P-loop containing nucleotide triphosphate hydrolases"/>
    <property type="match status" value="1"/>
</dbReference>
<evidence type="ECO:0000259" key="2">
    <source>
        <dbReference type="PROSITE" id="PS50837"/>
    </source>
</evidence>
<dbReference type="Pfam" id="PF24883">
    <property type="entry name" value="NPHP3_N"/>
    <property type="match status" value="1"/>
</dbReference>
<gene>
    <name evidence="3" type="ORF">BDV25DRAFT_46500</name>
</gene>
<keyword evidence="1" id="KW-0677">Repeat</keyword>
<dbReference type="InterPro" id="IPR056884">
    <property type="entry name" value="NPHP3-like_N"/>
</dbReference>
<dbReference type="InterPro" id="IPR027417">
    <property type="entry name" value="P-loop_NTPase"/>
</dbReference>
<keyword evidence="4" id="KW-1185">Reference proteome</keyword>
<reference evidence="3 4" key="1">
    <citation type="submission" date="2019-04" db="EMBL/GenBank/DDBJ databases">
        <title>Friends and foes A comparative genomics study of 23 Aspergillus species from section Flavi.</title>
        <authorList>
            <consortium name="DOE Joint Genome Institute"/>
            <person name="Kjaerbolling I."/>
            <person name="Vesth T."/>
            <person name="Frisvad J.C."/>
            <person name="Nybo J.L."/>
            <person name="Theobald S."/>
            <person name="Kildgaard S."/>
            <person name="Isbrandt T."/>
            <person name="Kuo A."/>
            <person name="Sato A."/>
            <person name="Lyhne E.K."/>
            <person name="Kogle M.E."/>
            <person name="Wiebenga A."/>
            <person name="Kun R.S."/>
            <person name="Lubbers R.J."/>
            <person name="Makela M.R."/>
            <person name="Barry K."/>
            <person name="Chovatia M."/>
            <person name="Clum A."/>
            <person name="Daum C."/>
            <person name="Haridas S."/>
            <person name="He G."/>
            <person name="LaButti K."/>
            <person name="Lipzen A."/>
            <person name="Mondo S."/>
            <person name="Riley R."/>
            <person name="Salamov A."/>
            <person name="Simmons B.A."/>
            <person name="Magnuson J.K."/>
            <person name="Henrissat B."/>
            <person name="Mortensen U.H."/>
            <person name="Larsen T.O."/>
            <person name="Devries R.P."/>
            <person name="Grigoriev I.V."/>
            <person name="Machida M."/>
            <person name="Baker S.E."/>
            <person name="Andersen M.R."/>
        </authorList>
    </citation>
    <scope>NUCLEOTIDE SEQUENCE [LARGE SCALE GENOMIC DNA]</scope>
    <source>
        <strain evidence="3 4">IBT 18842</strain>
    </source>
</reference>
<dbReference type="PANTHER" id="PTHR10039:SF16">
    <property type="entry name" value="GPI INOSITOL-DEACYLASE"/>
    <property type="match status" value="1"/>
</dbReference>
<dbReference type="InterPro" id="IPR007111">
    <property type="entry name" value="NACHT_NTPase"/>
</dbReference>
<dbReference type="OrthoDB" id="195446at2759"/>
<feature type="domain" description="NACHT" evidence="2">
    <location>
        <begin position="85"/>
        <end position="227"/>
    </location>
</feature>
<dbReference type="PANTHER" id="PTHR10039">
    <property type="entry name" value="AMELOGENIN"/>
    <property type="match status" value="1"/>
</dbReference>
<dbReference type="SUPFAM" id="SSF52540">
    <property type="entry name" value="P-loop containing nucleoside triphosphate hydrolases"/>
    <property type="match status" value="1"/>
</dbReference>
<name>A0A5N6TKS8_ASPAV</name>
<dbReference type="AlphaFoldDB" id="A0A5N6TKS8"/>
<accession>A0A5N6TKS8</accession>
<sequence length="286" mass="32242">MSAILESIQSFTGSTERLVEIQESVNSITRQLTDKHDMKILDWLSPERGRMRHHEVRSRRTPGTGKWVLNTSFFQDWINPESPQRFLWLVGAPGCGKSTLLSLVIDELKLSHTGIAYYYCDYRVQSTNPLTLILGSLLRLFVEQQLGGLPQSLRDLFETSNNESRPPSPSEIESIMRTLTASLPRCFILVDAIDEFSVEDTRQTAQLTRLLDTLAEGGVYVFVTSRTAPTPSLKSSHLVIQHTADEADIKSYVAHTLQDDDSMIDILDTQLQRHISEAIVQHAKGM</sequence>
<evidence type="ECO:0000313" key="3">
    <source>
        <dbReference type="EMBL" id="KAE8146719.1"/>
    </source>
</evidence>
<evidence type="ECO:0000256" key="1">
    <source>
        <dbReference type="ARBA" id="ARBA00022737"/>
    </source>
</evidence>
<dbReference type="Proteomes" id="UP000325780">
    <property type="component" value="Unassembled WGS sequence"/>
</dbReference>